<organism evidence="1 2">
    <name type="scientific">Clohesyomyces aquaticus</name>
    <dbReference type="NCBI Taxonomy" id="1231657"/>
    <lineage>
        <taxon>Eukaryota</taxon>
        <taxon>Fungi</taxon>
        <taxon>Dikarya</taxon>
        <taxon>Ascomycota</taxon>
        <taxon>Pezizomycotina</taxon>
        <taxon>Dothideomycetes</taxon>
        <taxon>Pleosporomycetidae</taxon>
        <taxon>Pleosporales</taxon>
        <taxon>Lindgomycetaceae</taxon>
        <taxon>Clohesyomyces</taxon>
    </lineage>
</organism>
<proteinExistence type="predicted"/>
<dbReference type="EMBL" id="MCFA01000110">
    <property type="protein sequence ID" value="ORY07254.1"/>
    <property type="molecule type" value="Genomic_DNA"/>
</dbReference>
<gene>
    <name evidence="1" type="ORF">BCR34DRAFT_590329</name>
</gene>
<accession>A0A1Y1ZAX5</accession>
<dbReference type="AlphaFoldDB" id="A0A1Y1ZAX5"/>
<evidence type="ECO:0000313" key="1">
    <source>
        <dbReference type="EMBL" id="ORY07254.1"/>
    </source>
</evidence>
<comment type="caution">
    <text evidence="1">The sequence shown here is derived from an EMBL/GenBank/DDBJ whole genome shotgun (WGS) entry which is preliminary data.</text>
</comment>
<name>A0A1Y1ZAX5_9PLEO</name>
<evidence type="ECO:0000313" key="2">
    <source>
        <dbReference type="Proteomes" id="UP000193144"/>
    </source>
</evidence>
<reference evidence="1 2" key="1">
    <citation type="submission" date="2016-07" db="EMBL/GenBank/DDBJ databases">
        <title>Pervasive Adenine N6-methylation of Active Genes in Fungi.</title>
        <authorList>
            <consortium name="DOE Joint Genome Institute"/>
            <person name="Mondo S.J."/>
            <person name="Dannebaum R.O."/>
            <person name="Kuo R.C."/>
            <person name="Labutti K."/>
            <person name="Haridas S."/>
            <person name="Kuo A."/>
            <person name="Salamov A."/>
            <person name="Ahrendt S.R."/>
            <person name="Lipzen A."/>
            <person name="Sullivan W."/>
            <person name="Andreopoulos W.B."/>
            <person name="Clum A."/>
            <person name="Lindquist E."/>
            <person name="Daum C."/>
            <person name="Ramamoorthy G.K."/>
            <person name="Gryganskyi A."/>
            <person name="Culley D."/>
            <person name="Magnuson J.K."/>
            <person name="James T.Y."/>
            <person name="O'Malley M.A."/>
            <person name="Stajich J.E."/>
            <person name="Spatafora J.W."/>
            <person name="Visel A."/>
            <person name="Grigoriev I.V."/>
        </authorList>
    </citation>
    <scope>NUCLEOTIDE SEQUENCE [LARGE SCALE GENOMIC DNA]</scope>
    <source>
        <strain evidence="1 2">CBS 115471</strain>
    </source>
</reference>
<keyword evidence="2" id="KW-1185">Reference proteome</keyword>
<sequence length="153" mass="17254">MTDPALCQTCEKLLLRPEEPLDAKIKVSFNQADILKSSDQCCPICRVLSDRLRSSESTIHSDDTIHGMLFFWDPTYGHNGVGNHKHDPVHLYFGTAMGTGWDSAKSYFLKIYLRLRTATVGREEMVLGPNWDVHGRTSILISPNIGPRYTSDE</sequence>
<protein>
    <submittedName>
        <fullName evidence="1">Uncharacterized protein</fullName>
    </submittedName>
</protein>
<dbReference type="Proteomes" id="UP000193144">
    <property type="component" value="Unassembled WGS sequence"/>
</dbReference>